<keyword evidence="3" id="KW-1185">Reference proteome</keyword>
<reference evidence="2" key="1">
    <citation type="submission" date="2020-07" db="EMBL/GenBank/DDBJ databases">
        <title>Multicomponent nature underlies the extraordinary mechanical properties of spider dragline silk.</title>
        <authorList>
            <person name="Kono N."/>
            <person name="Nakamura H."/>
            <person name="Mori M."/>
            <person name="Yoshida Y."/>
            <person name="Ohtoshi R."/>
            <person name="Malay A.D."/>
            <person name="Moran D.A.P."/>
            <person name="Tomita M."/>
            <person name="Numata K."/>
            <person name="Arakawa K."/>
        </authorList>
    </citation>
    <scope>NUCLEOTIDE SEQUENCE</scope>
</reference>
<accession>A0A8X6JD49</accession>
<evidence type="ECO:0000313" key="3">
    <source>
        <dbReference type="Proteomes" id="UP000887116"/>
    </source>
</evidence>
<dbReference type="AlphaFoldDB" id="A0A8X6JD49"/>
<comment type="caution">
    <text evidence="2">The sequence shown here is derived from an EMBL/GenBank/DDBJ whole genome shotgun (WGS) entry which is preliminary data.</text>
</comment>
<evidence type="ECO:0000256" key="1">
    <source>
        <dbReference type="SAM" id="MobiDB-lite"/>
    </source>
</evidence>
<gene>
    <name evidence="2" type="ORF">TNCT_724731</name>
</gene>
<protein>
    <submittedName>
        <fullName evidence="2">Uncharacterized protein</fullName>
    </submittedName>
</protein>
<dbReference type="EMBL" id="BMAO01037876">
    <property type="protein sequence ID" value="GFR20858.1"/>
    <property type="molecule type" value="Genomic_DNA"/>
</dbReference>
<sequence length="116" mass="13106">MDWEDIPQVRTSIRFNVSEHVEFDIPLQDEAALPASKKVSLPRNFTSFLDNTTPPQPKIVSVPLEPKPNPSLQVKLTPSTPRKMSPFTSEFIRHKIRSKPKVSISEMSAPTDKVIL</sequence>
<dbReference type="OrthoDB" id="10388741at2759"/>
<feature type="compositionally biased region" description="Polar residues" evidence="1">
    <location>
        <begin position="70"/>
        <end position="88"/>
    </location>
</feature>
<organism evidence="2 3">
    <name type="scientific">Trichonephila clavata</name>
    <name type="common">Joro spider</name>
    <name type="synonym">Nephila clavata</name>
    <dbReference type="NCBI Taxonomy" id="2740835"/>
    <lineage>
        <taxon>Eukaryota</taxon>
        <taxon>Metazoa</taxon>
        <taxon>Ecdysozoa</taxon>
        <taxon>Arthropoda</taxon>
        <taxon>Chelicerata</taxon>
        <taxon>Arachnida</taxon>
        <taxon>Araneae</taxon>
        <taxon>Araneomorphae</taxon>
        <taxon>Entelegynae</taxon>
        <taxon>Araneoidea</taxon>
        <taxon>Nephilidae</taxon>
        <taxon>Trichonephila</taxon>
    </lineage>
</organism>
<feature type="region of interest" description="Disordered" evidence="1">
    <location>
        <begin position="48"/>
        <end position="89"/>
    </location>
</feature>
<dbReference type="Proteomes" id="UP000887116">
    <property type="component" value="Unassembled WGS sequence"/>
</dbReference>
<proteinExistence type="predicted"/>
<evidence type="ECO:0000313" key="2">
    <source>
        <dbReference type="EMBL" id="GFR20858.1"/>
    </source>
</evidence>
<name>A0A8X6JD49_TRICU</name>